<proteinExistence type="predicted"/>
<evidence type="ECO:0000313" key="2">
    <source>
        <dbReference type="EMBL" id="NBG94373.1"/>
    </source>
</evidence>
<dbReference type="RefSeq" id="WP_160586482.1">
    <property type="nucleotide sequence ID" value="NZ_BMHN01000001.1"/>
</dbReference>
<protein>
    <submittedName>
        <fullName evidence="2">Amidohydrolase family protein</fullName>
    </submittedName>
</protein>
<dbReference type="InterPro" id="IPR032466">
    <property type="entry name" value="Metal_Hydrolase"/>
</dbReference>
<dbReference type="EMBL" id="WXYQ01000001">
    <property type="protein sequence ID" value="NBG94373.1"/>
    <property type="molecule type" value="Genomic_DNA"/>
</dbReference>
<accession>A0A845Q755</accession>
<dbReference type="SUPFAM" id="SSF51556">
    <property type="entry name" value="Metallo-dependent hydrolases"/>
    <property type="match status" value="1"/>
</dbReference>
<dbReference type="AlphaFoldDB" id="A0A845Q755"/>
<keyword evidence="2" id="KW-0378">Hydrolase</keyword>
<dbReference type="InterPro" id="IPR013108">
    <property type="entry name" value="Amidohydro_3"/>
</dbReference>
<reference evidence="2 3" key="1">
    <citation type="journal article" date="2016" name="Int. J. Syst. Evol. Microbiol.">
        <title>Pyruvatibacter mobilis gen. nov., sp. nov., a marine bacterium from the culture broth of Picochlorum sp. 122.</title>
        <authorList>
            <person name="Wang G."/>
            <person name="Tang M."/>
            <person name="Wu H."/>
            <person name="Dai S."/>
            <person name="Li T."/>
            <person name="Chen C."/>
            <person name="He H."/>
            <person name="Fan J."/>
            <person name="Xiang W."/>
            <person name="Li X."/>
        </authorList>
    </citation>
    <scope>NUCLEOTIDE SEQUENCE [LARGE SCALE GENOMIC DNA]</scope>
    <source>
        <strain evidence="2 3">GYP-11</strain>
    </source>
</reference>
<name>A0A845Q755_9HYPH</name>
<dbReference type="Pfam" id="PF07969">
    <property type="entry name" value="Amidohydro_3"/>
    <property type="match status" value="1"/>
</dbReference>
<feature type="domain" description="Amidohydrolase 3" evidence="1">
    <location>
        <begin position="45"/>
        <end position="555"/>
    </location>
</feature>
<sequence length="571" mass="61827">MASFDLVIRGGRIADGSGGDIFTGDVAVKDGLVAEVGEVTAKGAREIDADGALVTPGFVDIHTHYDGQVTWASQLTPSSWHGVTTAIMGNCGVGFAPCKPQDHDRLIRLMEGVEDIPFPVLADGLPWDWESFPDYLDSLSNKQFDIDFAAQVPHAALRVYVMGERGANRDKASADDIAAMGKLAREAVEAGAIGFTTSRTLNHQTSEGDPTPTLTAAEDELMGIALEIGKADKGVLQVVSDFRKRRDEMDMFQRIVERSGRPMSISVAQTDLAPDAWKWLLAEIEGANERGLEMRAQVAPRPVGILVGLELTLNPFTAYPAFREIEDAPLAEKVAKLSDPDFRACLLSQEPSSDHPFVQSLIRQFGLMFPLGDVPDYEPTPDKMLKAQAERAGKSVEELALDYMLADGGRGPGTAMLLFPFLNYANGSLDPSYEMMRHPNAVMGLSDGGAHMGTICDGSFPTTLLQHWTRDRTRGPKLDLPFVVRAQTAATAKAVGLRDRGLLRPGLKADINVIDYDGLRLHAPEIRHDLPGGGRRLLQRADGYLATIVSGDVIYENAEPTGALPGRLVRS</sequence>
<evidence type="ECO:0000259" key="1">
    <source>
        <dbReference type="Pfam" id="PF07969"/>
    </source>
</evidence>
<dbReference type="InterPro" id="IPR011059">
    <property type="entry name" value="Metal-dep_hydrolase_composite"/>
</dbReference>
<dbReference type="OrthoDB" id="9815027at2"/>
<dbReference type="GO" id="GO:0005829">
    <property type="term" value="C:cytosol"/>
    <property type="evidence" value="ECO:0007669"/>
    <property type="project" value="TreeGrafter"/>
</dbReference>
<dbReference type="CDD" id="cd01297">
    <property type="entry name" value="D-aminoacylase"/>
    <property type="match status" value="1"/>
</dbReference>
<dbReference type="Proteomes" id="UP000470384">
    <property type="component" value="Unassembled WGS sequence"/>
</dbReference>
<dbReference type="GeneID" id="300656430"/>
<gene>
    <name evidence="2" type="ORF">GTQ45_01345</name>
</gene>
<dbReference type="Gene3D" id="3.20.20.140">
    <property type="entry name" value="Metal-dependent hydrolases"/>
    <property type="match status" value="1"/>
</dbReference>
<organism evidence="2 3">
    <name type="scientific">Pyruvatibacter mobilis</name>
    <dbReference type="NCBI Taxonomy" id="1712261"/>
    <lineage>
        <taxon>Bacteria</taxon>
        <taxon>Pseudomonadati</taxon>
        <taxon>Pseudomonadota</taxon>
        <taxon>Alphaproteobacteria</taxon>
        <taxon>Hyphomicrobiales</taxon>
        <taxon>Parvibaculaceae</taxon>
        <taxon>Pyruvatibacter</taxon>
    </lineage>
</organism>
<dbReference type="GO" id="GO:0016812">
    <property type="term" value="F:hydrolase activity, acting on carbon-nitrogen (but not peptide) bonds, in cyclic amides"/>
    <property type="evidence" value="ECO:0007669"/>
    <property type="project" value="TreeGrafter"/>
</dbReference>
<dbReference type="PANTHER" id="PTHR11647">
    <property type="entry name" value="HYDRANTOINASE/DIHYDROPYRIMIDINASE FAMILY MEMBER"/>
    <property type="match status" value="1"/>
</dbReference>
<keyword evidence="3" id="KW-1185">Reference proteome</keyword>
<evidence type="ECO:0000313" key="3">
    <source>
        <dbReference type="Proteomes" id="UP000470384"/>
    </source>
</evidence>
<dbReference type="PANTHER" id="PTHR11647:SF1">
    <property type="entry name" value="COLLAPSIN RESPONSE MEDIATOR PROTEIN"/>
    <property type="match status" value="1"/>
</dbReference>
<comment type="caution">
    <text evidence="2">The sequence shown here is derived from an EMBL/GenBank/DDBJ whole genome shotgun (WGS) entry which is preliminary data.</text>
</comment>
<dbReference type="SUPFAM" id="SSF51338">
    <property type="entry name" value="Composite domain of metallo-dependent hydrolases"/>
    <property type="match status" value="1"/>
</dbReference>
<dbReference type="InterPro" id="IPR050378">
    <property type="entry name" value="Metallo-dep_Hydrolases_sf"/>
</dbReference>